<evidence type="ECO:0000313" key="1">
    <source>
        <dbReference type="EMBL" id="SCE72960.1"/>
    </source>
</evidence>
<gene>
    <name evidence="1" type="ORF">GA0074696_0498</name>
</gene>
<protein>
    <submittedName>
        <fullName evidence="1">Uncharacterized protein</fullName>
    </submittedName>
</protein>
<dbReference type="Proteomes" id="UP000198228">
    <property type="component" value="Chromosome I"/>
</dbReference>
<evidence type="ECO:0000313" key="2">
    <source>
        <dbReference type="Proteomes" id="UP000198228"/>
    </source>
</evidence>
<accession>A0A1C4UMU1</accession>
<organism evidence="1 2">
    <name type="scientific">Micromonospora purpureochromogenes</name>
    <dbReference type="NCBI Taxonomy" id="47872"/>
    <lineage>
        <taxon>Bacteria</taxon>
        <taxon>Bacillati</taxon>
        <taxon>Actinomycetota</taxon>
        <taxon>Actinomycetes</taxon>
        <taxon>Micromonosporales</taxon>
        <taxon>Micromonosporaceae</taxon>
        <taxon>Micromonospora</taxon>
    </lineage>
</organism>
<proteinExistence type="predicted"/>
<sequence length="32" mass="3803">MPAPSERRSRHRRLLECYAARYAFHAVSMRLA</sequence>
<reference evidence="1 2" key="1">
    <citation type="submission" date="2016-06" db="EMBL/GenBank/DDBJ databases">
        <authorList>
            <person name="Kjaerup R.B."/>
            <person name="Dalgaard T.S."/>
            <person name="Juul-Madsen H.R."/>
        </authorList>
    </citation>
    <scope>NUCLEOTIDE SEQUENCE [LARGE SCALE GENOMIC DNA]</scope>
    <source>
        <strain evidence="1 2">DSM 43821</strain>
    </source>
</reference>
<dbReference type="EMBL" id="LT607410">
    <property type="protein sequence ID" value="SCE72960.1"/>
    <property type="molecule type" value="Genomic_DNA"/>
</dbReference>
<dbReference type="AlphaFoldDB" id="A0A1C4UMU1"/>
<name>A0A1C4UMU1_9ACTN</name>